<reference evidence="3" key="1">
    <citation type="submission" date="2018-03" db="EMBL/GenBank/DDBJ databases">
        <authorList>
            <person name="Guldener U."/>
        </authorList>
    </citation>
    <scope>NUCLEOTIDE SEQUENCE</scope>
</reference>
<keyword evidence="4" id="KW-1185">Reference proteome</keyword>
<keyword evidence="2" id="KW-0732">Signal</keyword>
<feature type="signal peptide" evidence="2">
    <location>
        <begin position="1"/>
        <end position="19"/>
    </location>
</feature>
<protein>
    <submittedName>
        <fullName evidence="3">Uncharacterized protein</fullName>
    </submittedName>
</protein>
<feature type="chain" id="PRO_5042277928" evidence="2">
    <location>
        <begin position="20"/>
        <end position="264"/>
    </location>
</feature>
<name>A0AAE8MFM6_9HYPO</name>
<feature type="compositionally biased region" description="Low complexity" evidence="1">
    <location>
        <begin position="95"/>
        <end position="115"/>
    </location>
</feature>
<dbReference type="EMBL" id="ONZP01000356">
    <property type="protein sequence ID" value="SPJ82319.1"/>
    <property type="molecule type" value="Genomic_DNA"/>
</dbReference>
<evidence type="ECO:0000313" key="4">
    <source>
        <dbReference type="Proteomes" id="UP001187734"/>
    </source>
</evidence>
<organism evidence="3 4">
    <name type="scientific">Fusarium torulosum</name>
    <dbReference type="NCBI Taxonomy" id="33205"/>
    <lineage>
        <taxon>Eukaryota</taxon>
        <taxon>Fungi</taxon>
        <taxon>Dikarya</taxon>
        <taxon>Ascomycota</taxon>
        <taxon>Pezizomycotina</taxon>
        <taxon>Sordariomycetes</taxon>
        <taxon>Hypocreomycetidae</taxon>
        <taxon>Hypocreales</taxon>
        <taxon>Nectriaceae</taxon>
        <taxon>Fusarium</taxon>
    </lineage>
</organism>
<dbReference type="AlphaFoldDB" id="A0AAE8MFM6"/>
<evidence type="ECO:0000256" key="1">
    <source>
        <dbReference type="SAM" id="MobiDB-lite"/>
    </source>
</evidence>
<sequence length="264" mass="27049">MRVLSLALAFFAADIVVEAGVCKPARITSSQSVVTSSAESSATAVSTAVTETPVVSAESPTSTTETVISASATETLTSSITLAGTTSTELVSTAITEEASTTTTEETPTTTTAEAGPSMTPGSIVGTGPVADLTLQGDSTRFIPLSFAPSGSTQTLIFTLVNNKLYVGVNNYLCITNKAEGVLGPLVLCPFDTFTSTPLVCEREPSGTLACTAPATYCQDNGSCRRPNVATAFSQFYVDSSQSGFFGPPGDFAGFTALDLILAQ</sequence>
<evidence type="ECO:0000313" key="3">
    <source>
        <dbReference type="EMBL" id="SPJ82319.1"/>
    </source>
</evidence>
<evidence type="ECO:0000256" key="2">
    <source>
        <dbReference type="SAM" id="SignalP"/>
    </source>
</evidence>
<feature type="region of interest" description="Disordered" evidence="1">
    <location>
        <begin position="95"/>
        <end position="124"/>
    </location>
</feature>
<accession>A0AAE8MFM6</accession>
<gene>
    <name evidence="3" type="ORF">FTOL_09724</name>
</gene>
<proteinExistence type="predicted"/>
<comment type="caution">
    <text evidence="3">The sequence shown here is derived from an EMBL/GenBank/DDBJ whole genome shotgun (WGS) entry which is preliminary data.</text>
</comment>
<dbReference type="Proteomes" id="UP001187734">
    <property type="component" value="Unassembled WGS sequence"/>
</dbReference>